<dbReference type="Proteomes" id="UP001209922">
    <property type="component" value="Unassembled WGS sequence"/>
</dbReference>
<evidence type="ECO:0000313" key="2">
    <source>
        <dbReference type="EMBL" id="MCW4472759.1"/>
    </source>
</evidence>
<name>A0ABT3JX11_9XANT</name>
<protein>
    <submittedName>
        <fullName evidence="2">Uncharacterized protein</fullName>
    </submittedName>
</protein>
<sequence length="116" mass="12185">MTAMTMQATVESRPVPHHPGSLHAQALRRAGLRATSARIAALRAAPEILARHGHLSPSLLADACRRLGYHLHLSVFYHLLPDLAAAGLIPVHAIQLPASRMAGLSLVRGGGGADQA</sequence>
<evidence type="ECO:0000313" key="3">
    <source>
        <dbReference type="Proteomes" id="UP001209922"/>
    </source>
</evidence>
<proteinExistence type="predicted"/>
<dbReference type="EMBL" id="JAPCHY010000007">
    <property type="protein sequence ID" value="MCW4472759.1"/>
    <property type="molecule type" value="Genomic_DNA"/>
</dbReference>
<evidence type="ECO:0000256" key="1">
    <source>
        <dbReference type="SAM" id="MobiDB-lite"/>
    </source>
</evidence>
<comment type="caution">
    <text evidence="2">The sequence shown here is derived from an EMBL/GenBank/DDBJ whole genome shotgun (WGS) entry which is preliminary data.</text>
</comment>
<organism evidence="2 3">
    <name type="scientific">Xanthomonas chitinilytica</name>
    <dbReference type="NCBI Taxonomy" id="2989819"/>
    <lineage>
        <taxon>Bacteria</taxon>
        <taxon>Pseudomonadati</taxon>
        <taxon>Pseudomonadota</taxon>
        <taxon>Gammaproteobacteria</taxon>
        <taxon>Lysobacterales</taxon>
        <taxon>Lysobacteraceae</taxon>
        <taxon>Xanthomonas</taxon>
    </lineage>
</organism>
<dbReference type="InterPro" id="IPR036388">
    <property type="entry name" value="WH-like_DNA-bd_sf"/>
</dbReference>
<reference evidence="2 3" key="1">
    <citation type="submission" date="2022-10" db="EMBL/GenBank/DDBJ databases">
        <title>Xanthomonas sp. H13-6.</title>
        <authorList>
            <person name="Liu X."/>
            <person name="Deng Z."/>
            <person name="Jiang Y."/>
            <person name="Yu T."/>
            <person name="Ai J."/>
        </authorList>
    </citation>
    <scope>NUCLEOTIDE SEQUENCE [LARGE SCALE GENOMIC DNA]</scope>
    <source>
        <strain evidence="2 3">H13-6</strain>
    </source>
</reference>
<feature type="region of interest" description="Disordered" evidence="1">
    <location>
        <begin position="1"/>
        <end position="20"/>
    </location>
</feature>
<keyword evidence="3" id="KW-1185">Reference proteome</keyword>
<feature type="compositionally biased region" description="Polar residues" evidence="1">
    <location>
        <begin position="1"/>
        <end position="10"/>
    </location>
</feature>
<dbReference type="Gene3D" id="1.10.10.10">
    <property type="entry name" value="Winged helix-like DNA-binding domain superfamily/Winged helix DNA-binding domain"/>
    <property type="match status" value="1"/>
</dbReference>
<gene>
    <name evidence="2" type="ORF">OK345_09600</name>
</gene>
<accession>A0ABT3JX11</accession>
<dbReference type="RefSeq" id="WP_265127742.1">
    <property type="nucleotide sequence ID" value="NZ_JAPCHY010000007.1"/>
</dbReference>